<comment type="caution">
    <text evidence="7">The sequence shown here is derived from an EMBL/GenBank/DDBJ whole genome shotgun (WGS) entry which is preliminary data.</text>
</comment>
<evidence type="ECO:0000256" key="2">
    <source>
        <dbReference type="ARBA" id="ARBA00023002"/>
    </source>
</evidence>
<evidence type="ECO:0000256" key="5">
    <source>
        <dbReference type="SAM" id="SignalP"/>
    </source>
</evidence>
<organism evidence="7 8">
    <name type="scientific">Tigriopus californicus</name>
    <name type="common">Marine copepod</name>
    <dbReference type="NCBI Taxonomy" id="6832"/>
    <lineage>
        <taxon>Eukaryota</taxon>
        <taxon>Metazoa</taxon>
        <taxon>Ecdysozoa</taxon>
        <taxon>Arthropoda</taxon>
        <taxon>Crustacea</taxon>
        <taxon>Multicrustacea</taxon>
        <taxon>Hexanauplia</taxon>
        <taxon>Copepoda</taxon>
        <taxon>Harpacticoida</taxon>
        <taxon>Harpacticidae</taxon>
        <taxon>Tigriopus</taxon>
    </lineage>
</organism>
<feature type="binding site" evidence="3">
    <location>
        <position position="321"/>
    </location>
    <ligand>
        <name>FAD</name>
        <dbReference type="ChEBI" id="CHEBI:57692"/>
    </ligand>
</feature>
<keyword evidence="4" id="KW-0285">Flavoprotein</keyword>
<dbReference type="InterPro" id="IPR001613">
    <property type="entry name" value="Flavin_amine_oxidase"/>
</dbReference>
<comment type="cofactor">
    <cofactor evidence="1 4">
        <name>FAD</name>
        <dbReference type="ChEBI" id="CHEBI:57692"/>
    </cofactor>
</comment>
<dbReference type="PANTHER" id="PTHR10742">
    <property type="entry name" value="FLAVIN MONOAMINE OXIDASE"/>
    <property type="match status" value="1"/>
</dbReference>
<evidence type="ECO:0000256" key="1">
    <source>
        <dbReference type="ARBA" id="ARBA00001974"/>
    </source>
</evidence>
<dbReference type="SUPFAM" id="SSF51905">
    <property type="entry name" value="FAD/NAD(P)-binding domain"/>
    <property type="match status" value="1"/>
</dbReference>
<dbReference type="GO" id="GO:0009063">
    <property type="term" value="P:amino acid catabolic process"/>
    <property type="evidence" value="ECO:0007669"/>
    <property type="project" value="TreeGrafter"/>
</dbReference>
<keyword evidence="2 4" id="KW-0560">Oxidoreductase</keyword>
<dbReference type="InterPro" id="IPR050281">
    <property type="entry name" value="Flavin_monoamine_oxidase"/>
</dbReference>
<keyword evidence="8" id="KW-1185">Reference proteome</keyword>
<dbReference type="InterPro" id="IPR036188">
    <property type="entry name" value="FAD/NAD-bd_sf"/>
</dbReference>
<dbReference type="EMBL" id="VCGU01000001">
    <property type="protein sequence ID" value="TRY80781.1"/>
    <property type="molecule type" value="Genomic_DNA"/>
</dbReference>
<gene>
    <name evidence="7" type="ORF">TCAL_13055</name>
</gene>
<accession>A0A553PSX7</accession>
<dbReference type="STRING" id="6832.A0A553PSX7"/>
<feature type="binding site" evidence="3">
    <location>
        <begin position="134"/>
        <end position="135"/>
    </location>
    <ligand>
        <name>FAD</name>
        <dbReference type="ChEBI" id="CHEBI:57692"/>
    </ligand>
</feature>
<dbReference type="Gene3D" id="3.90.660.10">
    <property type="match status" value="1"/>
</dbReference>
<dbReference type="OMA" id="YFMGAFK"/>
<keyword evidence="4" id="KW-0274">FAD</keyword>
<dbReference type="PANTHER" id="PTHR10742:SF342">
    <property type="entry name" value="AMINE OXIDASE"/>
    <property type="match status" value="1"/>
</dbReference>
<feature type="binding site" evidence="3">
    <location>
        <position position="161"/>
    </location>
    <ligand>
        <name>substrate</name>
    </ligand>
</feature>
<dbReference type="EC" id="1.4.3.-" evidence="4"/>
<evidence type="ECO:0000259" key="6">
    <source>
        <dbReference type="Pfam" id="PF01593"/>
    </source>
</evidence>
<feature type="chain" id="PRO_5021867894" description="Amine oxidase" evidence="5">
    <location>
        <begin position="20"/>
        <end position="534"/>
    </location>
</feature>
<dbReference type="GO" id="GO:0001716">
    <property type="term" value="F:L-amino-acid oxidase activity"/>
    <property type="evidence" value="ECO:0007669"/>
    <property type="project" value="TreeGrafter"/>
</dbReference>
<keyword evidence="5" id="KW-0732">Signal</keyword>
<protein>
    <recommendedName>
        <fullName evidence="4">Amine oxidase</fullName>
        <ecNumber evidence="4">1.4.3.-</ecNumber>
    </recommendedName>
</protein>
<dbReference type="AlphaFoldDB" id="A0A553PSX7"/>
<reference evidence="7 8" key="1">
    <citation type="journal article" date="2018" name="Nat. Ecol. Evol.">
        <title>Genomic signatures of mitonuclear coevolution across populations of Tigriopus californicus.</title>
        <authorList>
            <person name="Barreto F.S."/>
            <person name="Watson E.T."/>
            <person name="Lima T.G."/>
            <person name="Willett C.S."/>
            <person name="Edmands S."/>
            <person name="Li W."/>
            <person name="Burton R.S."/>
        </authorList>
    </citation>
    <scope>NUCLEOTIDE SEQUENCE [LARGE SCALE GENOMIC DNA]</scope>
    <source>
        <strain evidence="7 8">San Diego</strain>
    </source>
</reference>
<dbReference type="Gene3D" id="1.10.405.10">
    <property type="entry name" value="Guanine Nucleotide Dissociation Inhibitor, domain 1"/>
    <property type="match status" value="1"/>
</dbReference>
<dbReference type="Pfam" id="PF01593">
    <property type="entry name" value="Amino_oxidase"/>
    <property type="match status" value="1"/>
</dbReference>
<sequence>MIRPRKTCVCFLLIQYVFCWDVSSLQTEIQALFSAPKMEERPKREVSSDLDPDFHEPPISSKNIYKSYVAHRKGFMCHDPQDGTERLFEIFMNGLPHADPFCPQLRVVIVGGGVAGLTAAKLLKDAGHHVLILEANNQIGGRVQTYRDLSEGWHVELGAMRIPNHATFLLEFIKQKRIQVAPFRAIDADEDIYVHNRSGRDQELESIESEKERYEKLFDHAMSAPKEAFRTLPWPTFLKIYDQYSLKQWLQRNENLTHEDIQKMAVHFNFEGYVHLGLTETVVDECAFTDPEFHTIPNGMDEIPRAMAEDMGGHIRLNAKVIGISQEGDHVTVKVDCQGTNCQERELYFADAVILTTSPTVTTTIQFKPPLPRQKAAALRRTNSQLSTKVVLVFHSPFWERQGVGVLLASYTWGTDSLKLIGMSDDDVIEKCLEALAQIHHQDLTFIKEQFLRGVVKHWSLDPFTLGAFAQFAPFEYSEVNHYLRRPVGTIFFAGEYTESPHAWIDTAMKSGVRACAQMIFGPNWKSQTNCLNK</sequence>
<dbReference type="InterPro" id="IPR002937">
    <property type="entry name" value="Amino_oxidase"/>
</dbReference>
<feature type="binding site" evidence="3">
    <location>
        <position position="496"/>
    </location>
    <ligand>
        <name>FAD</name>
        <dbReference type="ChEBI" id="CHEBI:57692"/>
    </ligand>
</feature>
<comment type="similarity">
    <text evidence="4">Belongs to the flavin monoamine oxidase family.</text>
</comment>
<evidence type="ECO:0000256" key="3">
    <source>
        <dbReference type="PIRSR" id="PIRSR601613-1"/>
    </source>
</evidence>
<evidence type="ECO:0000256" key="4">
    <source>
        <dbReference type="RuleBase" id="RU362067"/>
    </source>
</evidence>
<name>A0A553PSX7_TIGCA</name>
<feature type="binding site" evidence="3">
    <location>
        <begin position="158"/>
        <end position="161"/>
    </location>
    <ligand>
        <name>FAD</name>
        <dbReference type="ChEBI" id="CHEBI:57692"/>
    </ligand>
</feature>
<dbReference type="PRINTS" id="PR00757">
    <property type="entry name" value="AMINEOXDASEF"/>
</dbReference>
<feature type="domain" description="Amine oxidase" evidence="6">
    <location>
        <begin position="114"/>
        <end position="402"/>
    </location>
</feature>
<dbReference type="Gene3D" id="3.50.50.60">
    <property type="entry name" value="FAD/NAD(P)-binding domain"/>
    <property type="match status" value="2"/>
</dbReference>
<evidence type="ECO:0000313" key="8">
    <source>
        <dbReference type="Proteomes" id="UP000318571"/>
    </source>
</evidence>
<proteinExistence type="inferred from homology"/>
<dbReference type="FunFam" id="3.50.50.60:FF:000450">
    <property type="entry name" value="Amine oxidase"/>
    <property type="match status" value="1"/>
</dbReference>
<dbReference type="Gene3D" id="1.10.10.1620">
    <property type="match status" value="1"/>
</dbReference>
<dbReference type="SUPFAM" id="SSF54373">
    <property type="entry name" value="FAD-linked reductases, C-terminal domain"/>
    <property type="match status" value="1"/>
</dbReference>
<feature type="signal peptide" evidence="5">
    <location>
        <begin position="1"/>
        <end position="19"/>
    </location>
</feature>
<evidence type="ECO:0000313" key="7">
    <source>
        <dbReference type="EMBL" id="TRY80781.1"/>
    </source>
</evidence>
<dbReference type="Proteomes" id="UP000318571">
    <property type="component" value="Chromosome 12"/>
</dbReference>